<evidence type="ECO:0000256" key="6">
    <source>
        <dbReference type="SAM" id="Phobius"/>
    </source>
</evidence>
<evidence type="ECO:0000313" key="9">
    <source>
        <dbReference type="Proteomes" id="UP000050969"/>
    </source>
</evidence>
<dbReference type="SUPFAM" id="SSF103481">
    <property type="entry name" value="Multidrug resistance efflux transporter EmrE"/>
    <property type="match status" value="2"/>
</dbReference>
<dbReference type="Gene3D" id="1.10.3730.20">
    <property type="match status" value="2"/>
</dbReference>
<feature type="transmembrane region" description="Helical" evidence="6">
    <location>
        <begin position="214"/>
        <end position="232"/>
    </location>
</feature>
<feature type="transmembrane region" description="Helical" evidence="6">
    <location>
        <begin position="104"/>
        <end position="123"/>
    </location>
</feature>
<evidence type="ECO:0000313" key="8">
    <source>
        <dbReference type="EMBL" id="KRO18072.1"/>
    </source>
</evidence>
<evidence type="ECO:0000256" key="5">
    <source>
        <dbReference type="ARBA" id="ARBA00023136"/>
    </source>
</evidence>
<evidence type="ECO:0000256" key="1">
    <source>
        <dbReference type="ARBA" id="ARBA00004127"/>
    </source>
</evidence>
<evidence type="ECO:0000256" key="4">
    <source>
        <dbReference type="ARBA" id="ARBA00022989"/>
    </source>
</evidence>
<keyword evidence="4 6" id="KW-1133">Transmembrane helix</keyword>
<dbReference type="InterPro" id="IPR000620">
    <property type="entry name" value="EamA_dom"/>
</dbReference>
<feature type="transmembrane region" description="Helical" evidence="6">
    <location>
        <begin position="244"/>
        <end position="262"/>
    </location>
</feature>
<comment type="caution">
    <text evidence="8">The sequence shown here is derived from an EMBL/GenBank/DDBJ whole genome shotgun (WGS) entry which is preliminary data.</text>
</comment>
<dbReference type="PANTHER" id="PTHR32322">
    <property type="entry name" value="INNER MEMBRANE TRANSPORTER"/>
    <property type="match status" value="1"/>
</dbReference>
<feature type="transmembrane region" description="Helical" evidence="6">
    <location>
        <begin position="129"/>
        <end position="147"/>
    </location>
</feature>
<proteinExistence type="inferred from homology"/>
<dbReference type="Proteomes" id="UP000050969">
    <property type="component" value="Unassembled WGS sequence"/>
</dbReference>
<protein>
    <submittedName>
        <fullName evidence="8">DMT family permease</fullName>
    </submittedName>
</protein>
<keyword evidence="5 6" id="KW-0472">Membrane</keyword>
<dbReference type="STRING" id="1293598.IV56_GL001869"/>
<name>A0A0R2MWR3_9LACO</name>
<accession>A0A0R2MWR3</accession>
<organism evidence="8 9">
    <name type="scientific">Lacticaseibacillus saniviri JCM 17471 = DSM 24301</name>
    <dbReference type="NCBI Taxonomy" id="1293598"/>
    <lineage>
        <taxon>Bacteria</taxon>
        <taxon>Bacillati</taxon>
        <taxon>Bacillota</taxon>
        <taxon>Bacilli</taxon>
        <taxon>Lactobacillales</taxon>
        <taxon>Lactobacillaceae</taxon>
        <taxon>Lacticaseibacillus</taxon>
    </lineage>
</organism>
<sequence length="308" mass="33445">MEIVLKLAGGTFSALQLNFLRFLIGGLVLLPLAMKFLRQHQLRILPHWGIFALTGFVCVIVSMTFFQLAVENAPAATVAVLFSCNPVFALLFSYILLHETLSRTSIISVVISVIGLLIIINPAHLTNPFGLSLAVISAITFGLYSIISRWGSQKYHYNGIVMTTFTFLFGAAELLIGIGLSHLPVVTRALANPGLKDFVNIPVVQGISWSSLPMLAYIGIGVTGLGFAFYFIAMERSDVSTASLVFFIKPGLAPIMAAIILGERIPGLTIVGIVIILLGSVISFVGESFIERVDKMLPWHKKDSVHDL</sequence>
<comment type="similarity">
    <text evidence="2">Belongs to the EamA transporter family.</text>
</comment>
<feature type="transmembrane region" description="Helical" evidence="6">
    <location>
        <begin position="159"/>
        <end position="180"/>
    </location>
</feature>
<dbReference type="AlphaFoldDB" id="A0A0R2MWR3"/>
<dbReference type="PANTHER" id="PTHR32322:SF2">
    <property type="entry name" value="EAMA DOMAIN-CONTAINING PROTEIN"/>
    <property type="match status" value="1"/>
</dbReference>
<comment type="subcellular location">
    <subcellularLocation>
        <location evidence="1">Endomembrane system</location>
        <topology evidence="1">Multi-pass membrane protein</topology>
    </subcellularLocation>
</comment>
<evidence type="ECO:0000256" key="2">
    <source>
        <dbReference type="ARBA" id="ARBA00007362"/>
    </source>
</evidence>
<dbReference type="InterPro" id="IPR037185">
    <property type="entry name" value="EmrE-like"/>
</dbReference>
<dbReference type="Pfam" id="PF00892">
    <property type="entry name" value="EamA"/>
    <property type="match status" value="2"/>
</dbReference>
<gene>
    <name evidence="8" type="ORF">IV56_GL001869</name>
</gene>
<keyword evidence="3 6" id="KW-0812">Transmembrane</keyword>
<feature type="transmembrane region" description="Helical" evidence="6">
    <location>
        <begin position="268"/>
        <end position="290"/>
    </location>
</feature>
<evidence type="ECO:0000259" key="7">
    <source>
        <dbReference type="Pfam" id="PF00892"/>
    </source>
</evidence>
<dbReference type="GO" id="GO:0016020">
    <property type="term" value="C:membrane"/>
    <property type="evidence" value="ECO:0007669"/>
    <property type="project" value="UniProtKB-SubCell"/>
</dbReference>
<dbReference type="InterPro" id="IPR050638">
    <property type="entry name" value="AA-Vitamin_Transporters"/>
</dbReference>
<feature type="domain" description="EamA" evidence="7">
    <location>
        <begin position="129"/>
        <end position="284"/>
    </location>
</feature>
<reference evidence="8 9" key="1">
    <citation type="journal article" date="2015" name="Genome Announc.">
        <title>Expanding the biotechnology potential of lactobacilli through comparative genomics of 213 strains and associated genera.</title>
        <authorList>
            <person name="Sun Z."/>
            <person name="Harris H.M."/>
            <person name="McCann A."/>
            <person name="Guo C."/>
            <person name="Argimon S."/>
            <person name="Zhang W."/>
            <person name="Yang X."/>
            <person name="Jeffery I.B."/>
            <person name="Cooney J.C."/>
            <person name="Kagawa T.F."/>
            <person name="Liu W."/>
            <person name="Song Y."/>
            <person name="Salvetti E."/>
            <person name="Wrobel A."/>
            <person name="Rasinkangas P."/>
            <person name="Parkhill J."/>
            <person name="Rea M.C."/>
            <person name="O'Sullivan O."/>
            <person name="Ritari J."/>
            <person name="Douillard F.P."/>
            <person name="Paul Ross R."/>
            <person name="Yang R."/>
            <person name="Briner A.E."/>
            <person name="Felis G.E."/>
            <person name="de Vos W.M."/>
            <person name="Barrangou R."/>
            <person name="Klaenhammer T.R."/>
            <person name="Caufield P.W."/>
            <person name="Cui Y."/>
            <person name="Zhang H."/>
            <person name="O'Toole P.W."/>
        </authorList>
    </citation>
    <scope>NUCLEOTIDE SEQUENCE [LARGE SCALE GENOMIC DNA]</scope>
    <source>
        <strain evidence="8 9">DSM 24301</strain>
    </source>
</reference>
<evidence type="ECO:0000256" key="3">
    <source>
        <dbReference type="ARBA" id="ARBA00022692"/>
    </source>
</evidence>
<feature type="transmembrane region" description="Helical" evidence="6">
    <location>
        <begin position="76"/>
        <end position="97"/>
    </location>
</feature>
<feature type="domain" description="EamA" evidence="7">
    <location>
        <begin position="3"/>
        <end position="120"/>
    </location>
</feature>
<feature type="transmembrane region" description="Helical" evidence="6">
    <location>
        <begin position="19"/>
        <end position="37"/>
    </location>
</feature>
<dbReference type="PATRIC" id="fig|1293598.4.peg.1945"/>
<dbReference type="EMBL" id="JQCE01000006">
    <property type="protein sequence ID" value="KRO18072.1"/>
    <property type="molecule type" value="Genomic_DNA"/>
</dbReference>
<feature type="transmembrane region" description="Helical" evidence="6">
    <location>
        <begin position="49"/>
        <end position="70"/>
    </location>
</feature>
<keyword evidence="9" id="KW-1185">Reference proteome</keyword>